<dbReference type="Pfam" id="PF10646">
    <property type="entry name" value="Germane"/>
    <property type="match status" value="1"/>
</dbReference>
<name>C6DY71_GEOSM</name>
<keyword evidence="2" id="KW-0472">Membrane</keyword>
<keyword evidence="2" id="KW-1133">Transmembrane helix</keyword>
<keyword evidence="2" id="KW-0812">Transmembrane</keyword>
<reference evidence="4" key="1">
    <citation type="submission" date="2009-07" db="EMBL/GenBank/DDBJ databases">
        <title>Complete sequence of Geobacter sp. M21.</title>
        <authorList>
            <consortium name="US DOE Joint Genome Institute"/>
            <person name="Lucas S."/>
            <person name="Copeland A."/>
            <person name="Lapidus A."/>
            <person name="Glavina del Rio T."/>
            <person name="Dalin E."/>
            <person name="Tice H."/>
            <person name="Bruce D."/>
            <person name="Goodwin L."/>
            <person name="Pitluck S."/>
            <person name="Saunders E."/>
            <person name="Brettin T."/>
            <person name="Detter J.C."/>
            <person name="Han C."/>
            <person name="Larimer F."/>
            <person name="Land M."/>
            <person name="Hauser L."/>
            <person name="Kyrpides N."/>
            <person name="Ovchinnikova G."/>
            <person name="Lovley D."/>
        </authorList>
    </citation>
    <scope>NUCLEOTIDE SEQUENCE [LARGE SCALE GENOMIC DNA]</scope>
    <source>
        <strain evidence="4">M21</strain>
    </source>
</reference>
<dbReference type="eggNOG" id="COG5401">
    <property type="taxonomic scope" value="Bacteria"/>
</dbReference>
<feature type="domain" description="GerMN" evidence="3">
    <location>
        <begin position="81"/>
        <end position="169"/>
    </location>
</feature>
<dbReference type="SMART" id="SM00909">
    <property type="entry name" value="Germane"/>
    <property type="match status" value="1"/>
</dbReference>
<dbReference type="HOGENOM" id="CLU_080926_4_1_7"/>
<dbReference type="STRING" id="443144.GM21_0261"/>
<dbReference type="KEGG" id="gem:GM21_0261"/>
<protein>
    <recommendedName>
        <fullName evidence="3">GerMN domain-containing protein</fullName>
    </recommendedName>
</protein>
<evidence type="ECO:0000259" key="3">
    <source>
        <dbReference type="SMART" id="SM00909"/>
    </source>
</evidence>
<dbReference type="EMBL" id="CP001661">
    <property type="protein sequence ID" value="ACT16346.1"/>
    <property type="molecule type" value="Genomic_DNA"/>
</dbReference>
<evidence type="ECO:0000256" key="2">
    <source>
        <dbReference type="SAM" id="Phobius"/>
    </source>
</evidence>
<proteinExistence type="predicted"/>
<feature type="transmembrane region" description="Helical" evidence="2">
    <location>
        <begin position="12"/>
        <end position="31"/>
    </location>
</feature>
<dbReference type="OrthoDB" id="9809406at2"/>
<feature type="region of interest" description="Disordered" evidence="1">
    <location>
        <begin position="177"/>
        <end position="202"/>
    </location>
</feature>
<dbReference type="AlphaFoldDB" id="C6DY71"/>
<organism evidence="4">
    <name type="scientific">Geobacter sp. (strain M21)</name>
    <dbReference type="NCBI Taxonomy" id="443144"/>
    <lineage>
        <taxon>Bacteria</taxon>
        <taxon>Pseudomonadati</taxon>
        <taxon>Thermodesulfobacteriota</taxon>
        <taxon>Desulfuromonadia</taxon>
        <taxon>Geobacterales</taxon>
        <taxon>Geobacteraceae</taxon>
        <taxon>Geobacter</taxon>
    </lineage>
</organism>
<sequence length="202" mass="21288">MKKRTNRAKGTLLIAFLVFAVVVGLLVVRKYQTATRVTPPAPAEQAPDIRLVALFFGAPDGSGLMREGREIAVEDTVDGMLASVVGELVVGPVGNLAPTLPPNARVLGAHLKGDLAEVDFSRELVDGLPGGSSAEITAVYSVVDTVAANFPQVKGVRFLVDGQPLKELKGHLDLSAPISPDYTLEKKEAPTAPEAPTAKEKQ</sequence>
<evidence type="ECO:0000256" key="1">
    <source>
        <dbReference type="SAM" id="MobiDB-lite"/>
    </source>
</evidence>
<accession>C6DY71</accession>
<gene>
    <name evidence="4" type="ordered locus">GM21_0261</name>
</gene>
<dbReference type="InterPro" id="IPR019606">
    <property type="entry name" value="GerMN"/>
</dbReference>
<evidence type="ECO:0000313" key="4">
    <source>
        <dbReference type="EMBL" id="ACT16346.1"/>
    </source>
</evidence>